<proteinExistence type="predicted"/>
<comment type="caution">
    <text evidence="1">The sequence shown here is derived from an EMBL/GenBank/DDBJ whole genome shotgun (WGS) entry which is preliminary data.</text>
</comment>
<keyword evidence="2" id="KW-1185">Reference proteome</keyword>
<dbReference type="Proteomes" id="UP001303160">
    <property type="component" value="Unassembled WGS sequence"/>
</dbReference>
<dbReference type="EMBL" id="MU863919">
    <property type="protein sequence ID" value="KAK4200450.1"/>
    <property type="molecule type" value="Genomic_DNA"/>
</dbReference>
<reference evidence="1" key="1">
    <citation type="journal article" date="2023" name="Mol. Phylogenet. Evol.">
        <title>Genome-scale phylogeny and comparative genomics of the fungal order Sordariales.</title>
        <authorList>
            <person name="Hensen N."/>
            <person name="Bonometti L."/>
            <person name="Westerberg I."/>
            <person name="Brannstrom I.O."/>
            <person name="Guillou S."/>
            <person name="Cros-Aarteil S."/>
            <person name="Calhoun S."/>
            <person name="Haridas S."/>
            <person name="Kuo A."/>
            <person name="Mondo S."/>
            <person name="Pangilinan J."/>
            <person name="Riley R."/>
            <person name="LaButti K."/>
            <person name="Andreopoulos B."/>
            <person name="Lipzen A."/>
            <person name="Chen C."/>
            <person name="Yan M."/>
            <person name="Daum C."/>
            <person name="Ng V."/>
            <person name="Clum A."/>
            <person name="Steindorff A."/>
            <person name="Ohm R.A."/>
            <person name="Martin F."/>
            <person name="Silar P."/>
            <person name="Natvig D.O."/>
            <person name="Lalanne C."/>
            <person name="Gautier V."/>
            <person name="Ament-Velasquez S.L."/>
            <person name="Kruys A."/>
            <person name="Hutchinson M.I."/>
            <person name="Powell A.J."/>
            <person name="Barry K."/>
            <person name="Miller A.N."/>
            <person name="Grigoriev I.V."/>
            <person name="Debuchy R."/>
            <person name="Gladieux P."/>
            <person name="Hiltunen Thoren M."/>
            <person name="Johannesson H."/>
        </authorList>
    </citation>
    <scope>NUCLEOTIDE SEQUENCE</scope>
    <source>
        <strain evidence="1">CBS 315.58</strain>
    </source>
</reference>
<accession>A0AAN6XJJ1</accession>
<reference evidence="1" key="2">
    <citation type="submission" date="2023-05" db="EMBL/GenBank/DDBJ databases">
        <authorList>
            <consortium name="Lawrence Berkeley National Laboratory"/>
            <person name="Steindorff A."/>
            <person name="Hensen N."/>
            <person name="Bonometti L."/>
            <person name="Westerberg I."/>
            <person name="Brannstrom I.O."/>
            <person name="Guillou S."/>
            <person name="Cros-Aarteil S."/>
            <person name="Calhoun S."/>
            <person name="Haridas S."/>
            <person name="Kuo A."/>
            <person name="Mondo S."/>
            <person name="Pangilinan J."/>
            <person name="Riley R."/>
            <person name="Labutti K."/>
            <person name="Andreopoulos B."/>
            <person name="Lipzen A."/>
            <person name="Chen C."/>
            <person name="Yanf M."/>
            <person name="Daum C."/>
            <person name="Ng V."/>
            <person name="Clum A."/>
            <person name="Ohm R."/>
            <person name="Martin F."/>
            <person name="Silar P."/>
            <person name="Natvig D."/>
            <person name="Lalanne C."/>
            <person name="Gautier V."/>
            <person name="Ament-Velasquez S.L."/>
            <person name="Kruys A."/>
            <person name="Hutchinson M.I."/>
            <person name="Powell A.J."/>
            <person name="Barry K."/>
            <person name="Miller A.N."/>
            <person name="Grigoriev I.V."/>
            <person name="Debuchy R."/>
            <person name="Gladieux P."/>
            <person name="Thoren M.H."/>
            <person name="Johannesson H."/>
        </authorList>
    </citation>
    <scope>NUCLEOTIDE SEQUENCE</scope>
    <source>
        <strain evidence="1">CBS 315.58</strain>
    </source>
</reference>
<evidence type="ECO:0000313" key="2">
    <source>
        <dbReference type="Proteomes" id="UP001303160"/>
    </source>
</evidence>
<sequence>MSTTRTSLPAELLQRIVYFSDANTRGNLLTVSRDLQVFVEEATWPREITINSDDDLEVLRARYITRHRARLLRHVLVNFDFPVLRDTEEEPLRCRETAEEGHANDVLFTRRIKGVFEALKRIEEGLGDGGDDLRITLEISQPTQGDNNLQFCDHRRYHSWRLKLLLPEELPMIRCVRRLVVGVTVENSRGLYASDDCCRYQRPVELSVVVALLVKMPRCEAIECQDRHERLPYAFDGAPVLDHFTRPWEGPRRDSRHGFGKAVFGRLGMFEGLREVKMRLPGRYTCCDQRRALPDLVVPNFDYDPVSSALRVMSQGAERFDVCLYGDSTVFWPPTISPDGSQSLKTAMLMPDCDPAVDGSPLPIWPRLKKLSVELMTATPTGTWYFQGVGDGAGGREVGYRITKDHYPPLGDNEADEHWDEVWDEEGGRYENVAPNVFRIVPIDDAVEGVLEAFAKALGRMPVVEDAELFFMLRWDPGEEEGGRVDRGEVERYMPACLRGSSRRPPREQWLWGVGYSTLPGGSRRLDWRVGSWRPSERILNLFREATGDAEEQWLD</sequence>
<organism evidence="1 2">
    <name type="scientific">Triangularia verruculosa</name>
    <dbReference type="NCBI Taxonomy" id="2587418"/>
    <lineage>
        <taxon>Eukaryota</taxon>
        <taxon>Fungi</taxon>
        <taxon>Dikarya</taxon>
        <taxon>Ascomycota</taxon>
        <taxon>Pezizomycotina</taxon>
        <taxon>Sordariomycetes</taxon>
        <taxon>Sordariomycetidae</taxon>
        <taxon>Sordariales</taxon>
        <taxon>Podosporaceae</taxon>
        <taxon>Triangularia</taxon>
    </lineage>
</organism>
<dbReference type="AlphaFoldDB" id="A0AAN6XJJ1"/>
<name>A0AAN6XJJ1_9PEZI</name>
<evidence type="ECO:0000313" key="1">
    <source>
        <dbReference type="EMBL" id="KAK4200450.1"/>
    </source>
</evidence>
<gene>
    <name evidence="1" type="ORF">QBC40DRAFT_348617</name>
</gene>
<protein>
    <submittedName>
        <fullName evidence="1">Uncharacterized protein</fullName>
    </submittedName>
</protein>